<proteinExistence type="predicted"/>
<accession>A0A8J3LVF1</accession>
<evidence type="ECO:0000313" key="3">
    <source>
        <dbReference type="Proteomes" id="UP000630097"/>
    </source>
</evidence>
<dbReference type="EMBL" id="BONV01000006">
    <property type="protein sequence ID" value="GIG79072.1"/>
    <property type="molecule type" value="Genomic_DNA"/>
</dbReference>
<dbReference type="RefSeq" id="WP_203882536.1">
    <property type="nucleotide sequence ID" value="NZ_BAABHH010000009.1"/>
</dbReference>
<reference evidence="2 3" key="1">
    <citation type="submission" date="2021-01" db="EMBL/GenBank/DDBJ databases">
        <title>Whole genome shotgun sequence of Planotetraspora kaengkrachanensis NBRC 104272.</title>
        <authorList>
            <person name="Komaki H."/>
            <person name="Tamura T."/>
        </authorList>
    </citation>
    <scope>NUCLEOTIDE SEQUENCE [LARGE SCALE GENOMIC DNA]</scope>
    <source>
        <strain evidence="2 3">NBRC 104272</strain>
    </source>
</reference>
<evidence type="ECO:0000259" key="1">
    <source>
        <dbReference type="Pfam" id="PF13577"/>
    </source>
</evidence>
<keyword evidence="3" id="KW-1185">Reference proteome</keyword>
<protein>
    <recommendedName>
        <fullName evidence="1">SnoaL-like domain-containing protein</fullName>
    </recommendedName>
</protein>
<dbReference type="Proteomes" id="UP000630097">
    <property type="component" value="Unassembled WGS sequence"/>
</dbReference>
<comment type="caution">
    <text evidence="2">The sequence shown here is derived from an EMBL/GenBank/DDBJ whole genome shotgun (WGS) entry which is preliminary data.</text>
</comment>
<name>A0A8J3LVF1_9ACTN</name>
<dbReference type="Pfam" id="PF13577">
    <property type="entry name" value="SnoaL_4"/>
    <property type="match status" value="1"/>
</dbReference>
<dbReference type="Gene3D" id="3.10.450.50">
    <property type="match status" value="1"/>
</dbReference>
<dbReference type="SUPFAM" id="SSF54427">
    <property type="entry name" value="NTF2-like"/>
    <property type="match status" value="1"/>
</dbReference>
<evidence type="ECO:0000313" key="2">
    <source>
        <dbReference type="EMBL" id="GIG79072.1"/>
    </source>
</evidence>
<dbReference type="InterPro" id="IPR032710">
    <property type="entry name" value="NTF2-like_dom_sf"/>
</dbReference>
<dbReference type="AlphaFoldDB" id="A0A8J3LVF1"/>
<dbReference type="InterPro" id="IPR037401">
    <property type="entry name" value="SnoaL-like"/>
</dbReference>
<sequence length="193" mass="21748">MDDVAELTQLVLHERQARDRGWWTRMNACFHPDSTVRLSWFAGGGPDFVAASREMSARGVRFTHRLCPPVVHHYGDRAVVEMPAAIETRTDVDGVQADLSSFARLLYRAGRHSGSWAVVSLDAVYERDILLPALPGTRLDLDPAVFMAYRPSYRVLAYLFDRLGYRVADDLYGDDVPGPVEELYRSVFAWAEG</sequence>
<organism evidence="2 3">
    <name type="scientific">Planotetraspora kaengkrachanensis</name>
    <dbReference type="NCBI Taxonomy" id="575193"/>
    <lineage>
        <taxon>Bacteria</taxon>
        <taxon>Bacillati</taxon>
        <taxon>Actinomycetota</taxon>
        <taxon>Actinomycetes</taxon>
        <taxon>Streptosporangiales</taxon>
        <taxon>Streptosporangiaceae</taxon>
        <taxon>Planotetraspora</taxon>
    </lineage>
</organism>
<gene>
    <name evidence="2" type="ORF">Pka01_21990</name>
</gene>
<feature type="domain" description="SnoaL-like" evidence="1">
    <location>
        <begin position="2"/>
        <end position="121"/>
    </location>
</feature>